<dbReference type="Gene3D" id="2.160.20.80">
    <property type="entry name" value="E3 ubiquitin-protein ligase SopA"/>
    <property type="match status" value="2"/>
</dbReference>
<dbReference type="PANTHER" id="PTHR14136">
    <property type="entry name" value="BTB_POZ DOMAIN-CONTAINING PROTEIN KCTD9"/>
    <property type="match status" value="1"/>
</dbReference>
<dbReference type="EMBL" id="JAUSRV010000003">
    <property type="protein sequence ID" value="MDP9970261.1"/>
    <property type="molecule type" value="Genomic_DNA"/>
</dbReference>
<reference evidence="2" key="1">
    <citation type="submission" date="2023-07" db="EMBL/GenBank/DDBJ databases">
        <title>Sorghum-associated microbial communities from plants grown in Nebraska, USA.</title>
        <authorList>
            <person name="Schachtman D."/>
        </authorList>
    </citation>
    <scope>NUCLEOTIDE SEQUENCE</scope>
    <source>
        <strain evidence="2">DS3315</strain>
    </source>
</reference>
<dbReference type="AlphaFoldDB" id="A0AAW8EAH1"/>
<protein>
    <submittedName>
        <fullName evidence="2">Uncharacterized protein YjbI with pentapeptide repeats</fullName>
    </submittedName>
</protein>
<dbReference type="RefSeq" id="WP_307593084.1">
    <property type="nucleotide sequence ID" value="NZ_JAUSRV010000003.1"/>
</dbReference>
<dbReference type="InterPro" id="IPR051082">
    <property type="entry name" value="Pentapeptide-BTB/POZ_domain"/>
</dbReference>
<evidence type="ECO:0000313" key="3">
    <source>
        <dbReference type="Proteomes" id="UP001224845"/>
    </source>
</evidence>
<organism evidence="2 3">
    <name type="scientific">Variovorax paradoxus</name>
    <dbReference type="NCBI Taxonomy" id="34073"/>
    <lineage>
        <taxon>Bacteria</taxon>
        <taxon>Pseudomonadati</taxon>
        <taxon>Pseudomonadota</taxon>
        <taxon>Betaproteobacteria</taxon>
        <taxon>Burkholderiales</taxon>
        <taxon>Comamonadaceae</taxon>
        <taxon>Variovorax</taxon>
    </lineage>
</organism>
<dbReference type="PANTHER" id="PTHR14136:SF17">
    <property type="entry name" value="BTB_POZ DOMAIN-CONTAINING PROTEIN KCTD9"/>
    <property type="match status" value="1"/>
</dbReference>
<name>A0AAW8EAH1_VARPD</name>
<dbReference type="InterPro" id="IPR018683">
    <property type="entry name" value="DUF2169"/>
</dbReference>
<evidence type="ECO:0000313" key="2">
    <source>
        <dbReference type="EMBL" id="MDP9970261.1"/>
    </source>
</evidence>
<comment type="caution">
    <text evidence="2">The sequence shown here is derived from an EMBL/GenBank/DDBJ whole genome shotgun (WGS) entry which is preliminary data.</text>
</comment>
<dbReference type="Proteomes" id="UP001224845">
    <property type="component" value="Unassembled WGS sequence"/>
</dbReference>
<dbReference type="Pfam" id="PF00805">
    <property type="entry name" value="Pentapeptide"/>
    <property type="match status" value="3"/>
</dbReference>
<dbReference type="Pfam" id="PF09937">
    <property type="entry name" value="DUF2169"/>
    <property type="match status" value="1"/>
</dbReference>
<feature type="domain" description="DUF2169" evidence="1">
    <location>
        <begin position="20"/>
        <end position="304"/>
    </location>
</feature>
<evidence type="ECO:0000259" key="1">
    <source>
        <dbReference type="Pfam" id="PF09937"/>
    </source>
</evidence>
<gene>
    <name evidence="2" type="ORF">J2W39_001491</name>
</gene>
<dbReference type="InterPro" id="IPR001646">
    <property type="entry name" value="5peptide_repeat"/>
</dbReference>
<accession>A0AAW8EAH1</accession>
<sequence length="886" mass="98234">MKTIKPLRLSILTRPYLRNGAQYLAMTVIAMTNLKGQQQQLVPEPEIWKTLTDELGGDTVFDLGMPKDNAEFIASGFAHTAHQPDKSRCAVSVQVGARKKTLLVFGDRFWIDGRATAPQPFDAIRLDWRKAFGGPGFAENPLGIGHDDDIVEGLKVRRVPNIEHANGLLWRPGQVPAPAGFGPIDVARPSRMRKMGRDYDEHWKQNLYPGFARDMDWGYFNAASEDQWLALGERGLAGASYEILNMHPEDPVQRGRLPDWQARGFIVREAKNRQLASGIFDEVSLRLTTAWFFPHREQVALVYHGSIGIEEDDASDISHVMAAMEEGGSERPLASYRDVLIQRCDPENGALYALRDDQLLPPNSIGQWLENSQEEDRDADPLTRNMKVRAERAQAKLAEAFKASGGDPAKFALPPPPITTPPKLHEIPAYVQKMKAMVQEQREKLAKGREAIGKAADANAVQSRKLGFDTSTFLAKAEAAKGKGPPRFDPRPFVDGISGVSAAVGAPPAPPESLAELRRVTADAKRGLLASYRSMAQYQDAADAMPPDESDRARAEIERVLAGSRDFSDMDLTGADLSNMDLHGTRWHRALLEGVDFSNSRLDDADFSEAVLARARLHRTSMRRAIFDRANMALARCEEADFSGARFMKMVLDKMVAKGCNFSDATMEELNFMTVHLERCSFERAGISYAHVLEKSVMHGVRFDHARIHKMSWIDCDVNELSFAHAELDSCGWVNTDGAGRLDFSAAHLTTTCFVGESSLRRVCFRGAMLRDCSLRGIALDEADFANARIENSDFSGATMHRTNLEGADAKGAMFVRSDLTRASLLDADLSGAILQKAVLVSTDLRRANLFRADLSQCLIDDRTLFDGAYVEQVKTVPLRKKEKVE</sequence>
<proteinExistence type="predicted"/>
<dbReference type="SUPFAM" id="SSF141571">
    <property type="entry name" value="Pentapeptide repeat-like"/>
    <property type="match status" value="1"/>
</dbReference>